<feature type="compositionally biased region" description="Basic residues" evidence="1">
    <location>
        <begin position="26"/>
        <end position="35"/>
    </location>
</feature>
<feature type="region of interest" description="Disordered" evidence="1">
    <location>
        <begin position="16"/>
        <end position="49"/>
    </location>
</feature>
<evidence type="ECO:0000256" key="1">
    <source>
        <dbReference type="SAM" id="MobiDB-lite"/>
    </source>
</evidence>
<dbReference type="EMBL" id="JABBWD010000003">
    <property type="protein sequence ID" value="KAG1782275.1"/>
    <property type="molecule type" value="Genomic_DNA"/>
</dbReference>
<accession>A0A9P7A4F7</accession>
<keyword evidence="3" id="KW-1185">Reference proteome</keyword>
<dbReference type="OrthoDB" id="2692562at2759"/>
<proteinExistence type="predicted"/>
<dbReference type="AlphaFoldDB" id="A0A9P7A4F7"/>
<name>A0A9P7A4F7_9AGAM</name>
<feature type="region of interest" description="Disordered" evidence="1">
    <location>
        <begin position="187"/>
        <end position="207"/>
    </location>
</feature>
<gene>
    <name evidence="2" type="ORF">EV702DRAFT_1041153</name>
</gene>
<protein>
    <submittedName>
        <fullName evidence="2">Uncharacterized protein</fullName>
    </submittedName>
</protein>
<evidence type="ECO:0000313" key="2">
    <source>
        <dbReference type="EMBL" id="KAG1782275.1"/>
    </source>
</evidence>
<organism evidence="2 3">
    <name type="scientific">Suillus placidus</name>
    <dbReference type="NCBI Taxonomy" id="48579"/>
    <lineage>
        <taxon>Eukaryota</taxon>
        <taxon>Fungi</taxon>
        <taxon>Dikarya</taxon>
        <taxon>Basidiomycota</taxon>
        <taxon>Agaricomycotina</taxon>
        <taxon>Agaricomycetes</taxon>
        <taxon>Agaricomycetidae</taxon>
        <taxon>Boletales</taxon>
        <taxon>Suillineae</taxon>
        <taxon>Suillaceae</taxon>
        <taxon>Suillus</taxon>
    </lineage>
</organism>
<dbReference type="Proteomes" id="UP000714275">
    <property type="component" value="Unassembled WGS sequence"/>
</dbReference>
<evidence type="ECO:0000313" key="3">
    <source>
        <dbReference type="Proteomes" id="UP000714275"/>
    </source>
</evidence>
<comment type="caution">
    <text evidence="2">The sequence shown here is derived from an EMBL/GenBank/DDBJ whole genome shotgun (WGS) entry which is preliminary data.</text>
</comment>
<reference evidence="2" key="1">
    <citation type="journal article" date="2020" name="New Phytol.">
        <title>Comparative genomics reveals dynamic genome evolution in host specialist ectomycorrhizal fungi.</title>
        <authorList>
            <person name="Lofgren L.A."/>
            <person name="Nguyen N.H."/>
            <person name="Vilgalys R."/>
            <person name="Ruytinx J."/>
            <person name="Liao H.L."/>
            <person name="Branco S."/>
            <person name="Kuo A."/>
            <person name="LaButti K."/>
            <person name="Lipzen A."/>
            <person name="Andreopoulos W."/>
            <person name="Pangilinan J."/>
            <person name="Riley R."/>
            <person name="Hundley H."/>
            <person name="Na H."/>
            <person name="Barry K."/>
            <person name="Grigoriev I.V."/>
            <person name="Stajich J.E."/>
            <person name="Kennedy P.G."/>
        </authorList>
    </citation>
    <scope>NUCLEOTIDE SEQUENCE</scope>
    <source>
        <strain evidence="2">DOB743</strain>
    </source>
</reference>
<feature type="compositionally biased region" description="Acidic residues" evidence="1">
    <location>
        <begin position="189"/>
        <end position="207"/>
    </location>
</feature>
<sequence length="207" mass="23152">MTDVLIMNPPSPTSSATYIDYPSPGHKARAHHMSNKGKSNLFSSAPEDESTRVSSDANFLSQAQAILNDSDVPMDVIKEAIAAQFATCEKHHTHLMSKMWEVEEINRWKRFSKRTVATLEKEHRAATSGLQLWLELADKYISKDSNHAIQSYRKEQETFGSVQMDLDSLEGLGTTRGMADGEFIRGGLCEEDSDEDSDMTDNDLEGY</sequence>